<gene>
    <name evidence="1" type="ORF">OXX778_LOCUS22822</name>
</gene>
<evidence type="ECO:0000313" key="1">
    <source>
        <dbReference type="EMBL" id="CAF1139182.1"/>
    </source>
</evidence>
<keyword evidence="2" id="KW-1185">Reference proteome</keyword>
<dbReference type="EMBL" id="CAJNOC010010364">
    <property type="protein sequence ID" value="CAF1139182.1"/>
    <property type="molecule type" value="Genomic_DNA"/>
</dbReference>
<dbReference type="OrthoDB" id="10172201at2759"/>
<comment type="caution">
    <text evidence="1">The sequence shown here is derived from an EMBL/GenBank/DDBJ whole genome shotgun (WGS) entry which is preliminary data.</text>
</comment>
<proteinExistence type="predicted"/>
<evidence type="ECO:0000313" key="2">
    <source>
        <dbReference type="Proteomes" id="UP000663879"/>
    </source>
</evidence>
<protein>
    <submittedName>
        <fullName evidence="1">Uncharacterized protein</fullName>
    </submittedName>
</protein>
<accession>A0A814RVS4</accession>
<dbReference type="AlphaFoldDB" id="A0A814RVS4"/>
<sequence length="174" mass="20171">MTKNKQCNGFPMDCENEYCTFQSNPLITGNSPNDYLFNGKCKVSDRECHLHNSIIVWDATIYYERPLYKISQETITLQQNNDVVIINNNLAFQAIDVKEMCSLKVLSTLKGVYVSIKGNNLITNNRYNTTNIDEMKELLIAESDYNSVKDIGDKIELLFRESLDFKHFKFIFQI</sequence>
<reference evidence="1" key="1">
    <citation type="submission" date="2021-02" db="EMBL/GenBank/DDBJ databases">
        <authorList>
            <person name="Nowell W R."/>
        </authorList>
    </citation>
    <scope>NUCLEOTIDE SEQUENCE</scope>
    <source>
        <strain evidence="1">Ploen Becks lab</strain>
    </source>
</reference>
<organism evidence="1 2">
    <name type="scientific">Brachionus calyciflorus</name>
    <dbReference type="NCBI Taxonomy" id="104777"/>
    <lineage>
        <taxon>Eukaryota</taxon>
        <taxon>Metazoa</taxon>
        <taxon>Spiralia</taxon>
        <taxon>Gnathifera</taxon>
        <taxon>Rotifera</taxon>
        <taxon>Eurotatoria</taxon>
        <taxon>Monogononta</taxon>
        <taxon>Pseudotrocha</taxon>
        <taxon>Ploima</taxon>
        <taxon>Brachionidae</taxon>
        <taxon>Brachionus</taxon>
    </lineage>
</organism>
<name>A0A814RVS4_9BILA</name>
<dbReference type="Proteomes" id="UP000663879">
    <property type="component" value="Unassembled WGS sequence"/>
</dbReference>